<dbReference type="InterPro" id="IPR014721">
    <property type="entry name" value="Ribsml_uS5_D2-typ_fold_subgr"/>
</dbReference>
<comment type="function">
    <text evidence="5">This protein is involved in the repair of mismatches in DNA. It is required for dam-dependent methyl-directed DNA mismatch repair. May act as a 'molecular matchmaker', a protein that promotes the formation of a stable complex between two or more DNA-binding proteins in an ATP-dependent manner without itself being part of a final effector complex.</text>
</comment>
<dbReference type="RefSeq" id="WP_160369832.1">
    <property type="nucleotide sequence ID" value="NZ_WSQA01000010.1"/>
</dbReference>
<dbReference type="GO" id="GO:0004519">
    <property type="term" value="F:endonuclease activity"/>
    <property type="evidence" value="ECO:0007669"/>
    <property type="project" value="UniProtKB-KW"/>
</dbReference>
<keyword evidence="8" id="KW-0378">Hydrolase</keyword>
<dbReference type="Pfam" id="PF01119">
    <property type="entry name" value="DNA_mis_repair"/>
    <property type="match status" value="1"/>
</dbReference>
<gene>
    <name evidence="5 8" type="primary">mutL</name>
    <name evidence="8" type="ORF">GQF63_13835</name>
</gene>
<evidence type="ECO:0000256" key="1">
    <source>
        <dbReference type="ARBA" id="ARBA00006082"/>
    </source>
</evidence>
<dbReference type="FunFam" id="3.30.565.10:FF:000003">
    <property type="entry name" value="DNA mismatch repair endonuclease MutL"/>
    <property type="match status" value="1"/>
</dbReference>
<dbReference type="GO" id="GO:0016887">
    <property type="term" value="F:ATP hydrolysis activity"/>
    <property type="evidence" value="ECO:0007669"/>
    <property type="project" value="InterPro"/>
</dbReference>
<dbReference type="AlphaFoldDB" id="A0A6N8L5T0"/>
<dbReference type="PANTHER" id="PTHR10073">
    <property type="entry name" value="DNA MISMATCH REPAIR PROTEIN MLH, PMS, MUTL"/>
    <property type="match status" value="1"/>
</dbReference>
<keyword evidence="4 5" id="KW-0234">DNA repair</keyword>
<comment type="caution">
    <text evidence="8">The sequence shown here is derived from an EMBL/GenBank/DDBJ whole genome shotgun (WGS) entry which is preliminary data.</text>
</comment>
<dbReference type="GO" id="GO:0032300">
    <property type="term" value="C:mismatch repair complex"/>
    <property type="evidence" value="ECO:0007669"/>
    <property type="project" value="InterPro"/>
</dbReference>
<dbReference type="InterPro" id="IPR042121">
    <property type="entry name" value="MutL_C_regsub"/>
</dbReference>
<evidence type="ECO:0000313" key="9">
    <source>
        <dbReference type="Proteomes" id="UP000435036"/>
    </source>
</evidence>
<evidence type="ECO:0000256" key="5">
    <source>
        <dbReference type="HAMAP-Rule" id="MF_00149"/>
    </source>
</evidence>
<dbReference type="InterPro" id="IPR020667">
    <property type="entry name" value="DNA_mismatch_repair_MutL"/>
</dbReference>
<dbReference type="CDD" id="cd00782">
    <property type="entry name" value="MutL_Trans"/>
    <property type="match status" value="1"/>
</dbReference>
<protein>
    <recommendedName>
        <fullName evidence="2 5">DNA mismatch repair protein MutL</fullName>
    </recommendedName>
</protein>
<dbReference type="Proteomes" id="UP000435036">
    <property type="component" value="Unassembled WGS sequence"/>
</dbReference>
<dbReference type="GO" id="GO:0140664">
    <property type="term" value="F:ATP-dependent DNA damage sensor activity"/>
    <property type="evidence" value="ECO:0007669"/>
    <property type="project" value="InterPro"/>
</dbReference>
<dbReference type="Pfam" id="PF08676">
    <property type="entry name" value="MutL_C"/>
    <property type="match status" value="1"/>
</dbReference>
<feature type="domain" description="MutL C-terminal dimerisation" evidence="6">
    <location>
        <begin position="438"/>
        <end position="579"/>
    </location>
</feature>
<dbReference type="CDD" id="cd16926">
    <property type="entry name" value="HATPase_MutL-MLH-PMS-like"/>
    <property type="match status" value="1"/>
</dbReference>
<keyword evidence="3 5" id="KW-0227">DNA damage</keyword>
<dbReference type="InterPro" id="IPR020568">
    <property type="entry name" value="Ribosomal_Su5_D2-typ_SF"/>
</dbReference>
<proteinExistence type="inferred from homology"/>
<dbReference type="NCBIfam" id="TIGR00585">
    <property type="entry name" value="mutl"/>
    <property type="match status" value="1"/>
</dbReference>
<dbReference type="InterPro" id="IPR013507">
    <property type="entry name" value="DNA_mismatch_S5_2-like"/>
</dbReference>
<evidence type="ECO:0000259" key="7">
    <source>
        <dbReference type="SMART" id="SM01340"/>
    </source>
</evidence>
<dbReference type="SMART" id="SM00853">
    <property type="entry name" value="MutL_C"/>
    <property type="match status" value="1"/>
</dbReference>
<dbReference type="OrthoDB" id="9763467at2"/>
<evidence type="ECO:0000313" key="8">
    <source>
        <dbReference type="EMBL" id="MVZ63112.1"/>
    </source>
</evidence>
<sequence>MSDIIQLLPDSVANQIAAGEVVQRPASAVKEMMENAIDAGADQIKLIIKDAGKSLIQVMDNGCGMSVTDARLCFERHATSKIRKAEDLFAIRTMGFRGEAMASIAAIAHVELRTRRHEDELGTVVEIEGSEVVQQYPDQAPAGSSISVKNLFYNIPARRNFLKSNSVELRHIIDEFQRIALAHPELFFSFHSDGNELFHLPKETLKQRIVHLFGNNYNQRLVPVEETTSILNIKGYIGKPEFAKKTRGEQFFFVNNRFIKDPYLNHAVLNAYEEILPADTYPLYVLFIDIDPAKIDINVHPTKTEIKYEDDKAIYAILRSAVKRSLGRFNIAPSLDFEQETGFDNLITPKPLDEIQAPTINFNPNFNPFDDGNPSARSAVSRAYSYPEALERKTSIPQNWDTLYQISEQDEPQQLPLMPEEPAQEASFIQPSDQPKKQFFQLHNRYIVSQIHSGFMLIDQQAAHERILFEQFQQHLNNNQGLSQQSLFPQTVELNAADFALIQDMLPEIQSLGFQLRPFGKTTFIVDGIPADLENVNEGQIIEKLLEDFKNQSDLRLNKREKLAKSLAKNAAIKAGSKLDNEAMADLIDRLFACESPNISLHGKPVIITYTLQELAERFAKTL</sequence>
<comment type="similarity">
    <text evidence="1 5">Belongs to the DNA mismatch repair MutL/HexB family.</text>
</comment>
<dbReference type="PANTHER" id="PTHR10073:SF12">
    <property type="entry name" value="DNA MISMATCH REPAIR PROTEIN MLH1"/>
    <property type="match status" value="1"/>
</dbReference>
<dbReference type="SUPFAM" id="SSF54211">
    <property type="entry name" value="Ribosomal protein S5 domain 2-like"/>
    <property type="match status" value="1"/>
</dbReference>
<accession>A0A6N8L5T0</accession>
<dbReference type="InterPro" id="IPR037198">
    <property type="entry name" value="MutL_C_sf"/>
</dbReference>
<keyword evidence="9" id="KW-1185">Reference proteome</keyword>
<evidence type="ECO:0000256" key="3">
    <source>
        <dbReference type="ARBA" id="ARBA00022763"/>
    </source>
</evidence>
<evidence type="ECO:0000256" key="4">
    <source>
        <dbReference type="ARBA" id="ARBA00023204"/>
    </source>
</evidence>
<dbReference type="SUPFAM" id="SSF55874">
    <property type="entry name" value="ATPase domain of HSP90 chaperone/DNA topoisomerase II/histidine kinase"/>
    <property type="match status" value="1"/>
</dbReference>
<organism evidence="8 9">
    <name type="scientific">Sphingobacterium humi</name>
    <dbReference type="NCBI Taxonomy" id="1796905"/>
    <lineage>
        <taxon>Bacteria</taxon>
        <taxon>Pseudomonadati</taxon>
        <taxon>Bacteroidota</taxon>
        <taxon>Sphingobacteriia</taxon>
        <taxon>Sphingobacteriales</taxon>
        <taxon>Sphingobacteriaceae</taxon>
        <taxon>Sphingobacterium</taxon>
    </lineage>
</organism>
<dbReference type="Gene3D" id="3.30.230.10">
    <property type="match status" value="1"/>
</dbReference>
<keyword evidence="8" id="KW-0255">Endonuclease</keyword>
<dbReference type="InterPro" id="IPR042120">
    <property type="entry name" value="MutL_C_dimsub"/>
</dbReference>
<dbReference type="InterPro" id="IPR036890">
    <property type="entry name" value="HATPase_C_sf"/>
</dbReference>
<reference evidence="8 9" key="1">
    <citation type="submission" date="2019-12" db="EMBL/GenBank/DDBJ databases">
        <authorList>
            <person name="Dong K."/>
        </authorList>
    </citation>
    <scope>NUCLEOTIDE SEQUENCE [LARGE SCALE GENOMIC DNA]</scope>
    <source>
        <strain evidence="8 9">JCM 31225</strain>
    </source>
</reference>
<evidence type="ECO:0000256" key="2">
    <source>
        <dbReference type="ARBA" id="ARBA00021975"/>
    </source>
</evidence>
<dbReference type="InterPro" id="IPR014790">
    <property type="entry name" value="MutL_C"/>
</dbReference>
<dbReference type="Gene3D" id="3.30.565.10">
    <property type="entry name" value="Histidine kinase-like ATPase, C-terminal domain"/>
    <property type="match status" value="1"/>
</dbReference>
<dbReference type="HAMAP" id="MF_00149">
    <property type="entry name" value="DNA_mis_repair"/>
    <property type="match status" value="1"/>
</dbReference>
<name>A0A6N8L5T0_9SPHI</name>
<dbReference type="GO" id="GO:0005524">
    <property type="term" value="F:ATP binding"/>
    <property type="evidence" value="ECO:0007669"/>
    <property type="project" value="InterPro"/>
</dbReference>
<dbReference type="Gene3D" id="3.30.1370.100">
    <property type="entry name" value="MutL, C-terminal domain, regulatory subdomain"/>
    <property type="match status" value="1"/>
</dbReference>
<dbReference type="Pfam" id="PF13589">
    <property type="entry name" value="HATPase_c_3"/>
    <property type="match status" value="1"/>
</dbReference>
<dbReference type="GO" id="GO:0030983">
    <property type="term" value="F:mismatched DNA binding"/>
    <property type="evidence" value="ECO:0007669"/>
    <property type="project" value="InterPro"/>
</dbReference>
<keyword evidence="8" id="KW-0540">Nuclease</keyword>
<dbReference type="EMBL" id="WSQA01000010">
    <property type="protein sequence ID" value="MVZ63112.1"/>
    <property type="molecule type" value="Genomic_DNA"/>
</dbReference>
<dbReference type="Gene3D" id="3.30.1540.20">
    <property type="entry name" value="MutL, C-terminal domain, dimerisation subdomain"/>
    <property type="match status" value="1"/>
</dbReference>
<feature type="domain" description="DNA mismatch repair protein S5" evidence="7">
    <location>
        <begin position="209"/>
        <end position="327"/>
    </location>
</feature>
<dbReference type="SMART" id="SM01340">
    <property type="entry name" value="DNA_mis_repair"/>
    <property type="match status" value="1"/>
</dbReference>
<dbReference type="InterPro" id="IPR002099">
    <property type="entry name" value="MutL/Mlh/PMS"/>
</dbReference>
<dbReference type="GO" id="GO:0006298">
    <property type="term" value="P:mismatch repair"/>
    <property type="evidence" value="ECO:0007669"/>
    <property type="project" value="UniProtKB-UniRule"/>
</dbReference>
<dbReference type="InterPro" id="IPR038973">
    <property type="entry name" value="MutL/Mlh/Pms-like"/>
</dbReference>
<dbReference type="SUPFAM" id="SSF118116">
    <property type="entry name" value="DNA mismatch repair protein MutL"/>
    <property type="match status" value="1"/>
</dbReference>
<evidence type="ECO:0000259" key="6">
    <source>
        <dbReference type="SMART" id="SM00853"/>
    </source>
</evidence>